<dbReference type="PANTHER" id="PTHR40027:SF1">
    <property type="entry name" value="CELL DIVISION PROTEIN DIVIC"/>
    <property type="match status" value="1"/>
</dbReference>
<keyword evidence="3" id="KW-1185">Reference proteome</keyword>
<sequence>MSGLNKRKVTALKNAFVFSRAKKDLFMARHKTKLYRRLAAFAIAALIVTVGLMSTLFSQTARLEEQKLLKEKSEASLVELKQQQKQYEEELERLEDDEYIAELARKNYLLSREGEVIFNIPESDENSGKNKE</sequence>
<dbReference type="GO" id="GO:0051301">
    <property type="term" value="P:cell division"/>
    <property type="evidence" value="ECO:0007669"/>
    <property type="project" value="InterPro"/>
</dbReference>
<feature type="coiled-coil region" evidence="1">
    <location>
        <begin position="63"/>
        <end position="104"/>
    </location>
</feature>
<dbReference type="InterPro" id="IPR039076">
    <property type="entry name" value="DivIC"/>
</dbReference>
<keyword evidence="1" id="KW-0175">Coiled coil</keyword>
<dbReference type="AlphaFoldDB" id="A0A6I1FKY6"/>
<name>A0A6I1FKY6_9BACI</name>
<accession>A0A6I1FKY6</accession>
<dbReference type="EMBL" id="WEIO01000015">
    <property type="protein sequence ID" value="KAB7704300.1"/>
    <property type="molecule type" value="Genomic_DNA"/>
</dbReference>
<evidence type="ECO:0000256" key="1">
    <source>
        <dbReference type="SAM" id="Coils"/>
    </source>
</evidence>
<protein>
    <submittedName>
        <fullName evidence="2">Septum formation initiator family protein</fullName>
    </submittedName>
</protein>
<dbReference type="Pfam" id="PF04977">
    <property type="entry name" value="DivIC"/>
    <property type="match status" value="1"/>
</dbReference>
<proteinExistence type="predicted"/>
<organism evidence="2 3">
    <name type="scientific">Bacillus aerolatus</name>
    <dbReference type="NCBI Taxonomy" id="2653354"/>
    <lineage>
        <taxon>Bacteria</taxon>
        <taxon>Bacillati</taxon>
        <taxon>Bacillota</taxon>
        <taxon>Bacilli</taxon>
        <taxon>Bacillales</taxon>
        <taxon>Bacillaceae</taxon>
        <taxon>Bacillus</taxon>
    </lineage>
</organism>
<reference evidence="2 3" key="1">
    <citation type="submission" date="2019-10" db="EMBL/GenBank/DDBJ databases">
        <title>Bacillus aerolatum sp. nov., isolated from bioaerosol of sport playgrounds.</title>
        <authorList>
            <person name="Chen P."/>
            <person name="Zhang G."/>
        </authorList>
    </citation>
    <scope>NUCLEOTIDE SEQUENCE [LARGE SCALE GENOMIC DNA]</scope>
    <source>
        <strain evidence="2 3">CX253</strain>
    </source>
</reference>
<dbReference type="InterPro" id="IPR007060">
    <property type="entry name" value="FtsL/DivIC"/>
</dbReference>
<dbReference type="PANTHER" id="PTHR40027">
    <property type="entry name" value="CELL DIVISION PROTEIN DIVIC"/>
    <property type="match status" value="1"/>
</dbReference>
<evidence type="ECO:0000313" key="2">
    <source>
        <dbReference type="EMBL" id="KAB7704300.1"/>
    </source>
</evidence>
<evidence type="ECO:0000313" key="3">
    <source>
        <dbReference type="Proteomes" id="UP000429595"/>
    </source>
</evidence>
<dbReference type="Proteomes" id="UP000429595">
    <property type="component" value="Unassembled WGS sequence"/>
</dbReference>
<dbReference type="RefSeq" id="WP_152154433.1">
    <property type="nucleotide sequence ID" value="NZ_WEIO01000015.1"/>
</dbReference>
<comment type="caution">
    <text evidence="2">The sequence shown here is derived from an EMBL/GenBank/DDBJ whole genome shotgun (WGS) entry which is preliminary data.</text>
</comment>
<gene>
    <name evidence="2" type="ORF">F9802_17945</name>
</gene>